<dbReference type="OMA" id="FGHWKTI"/>
<dbReference type="EMBL" id="JWZT01002890">
    <property type="protein sequence ID" value="KII68218.1"/>
    <property type="molecule type" value="Genomic_DNA"/>
</dbReference>
<keyword evidence="3" id="KW-1185">Reference proteome</keyword>
<dbReference type="OrthoDB" id="5980266at2759"/>
<dbReference type="InterPro" id="IPR036397">
    <property type="entry name" value="RNaseH_sf"/>
</dbReference>
<dbReference type="GO" id="GO:0003676">
    <property type="term" value="F:nucleic acid binding"/>
    <property type="evidence" value="ECO:0007669"/>
    <property type="project" value="InterPro"/>
</dbReference>
<feature type="domain" description="Tc1-like transposase DDE" evidence="1">
    <location>
        <begin position="16"/>
        <end position="153"/>
    </location>
</feature>
<dbReference type="Gene3D" id="3.30.420.10">
    <property type="entry name" value="Ribonuclease H-like superfamily/Ribonuclease H"/>
    <property type="match status" value="1"/>
</dbReference>
<evidence type="ECO:0000313" key="2">
    <source>
        <dbReference type="EMBL" id="KII68218.1"/>
    </source>
</evidence>
<gene>
    <name evidence="2" type="ORF">RF11_05462</name>
</gene>
<name>A0A0C2JG89_THEKT</name>
<evidence type="ECO:0000259" key="1">
    <source>
        <dbReference type="Pfam" id="PF13358"/>
    </source>
</evidence>
<sequence>MRQSYYRMVFNISDDRILFIDETGINLHINPHYGYSPAGLTATISEPANKGVNISVLVAIALTGVVHYMIVDEAIDGELFRDFMTQLWRMNSNLSNVYVMDNARIHKSRVVSAYIQESNMRAEFLPPYSPQLNPIEEYFSHFENLIRHRRSQSTTRQKLKEIATAILTNDKEFSMAGFLGI</sequence>
<organism evidence="2 3">
    <name type="scientific">Thelohanellus kitauei</name>
    <name type="common">Myxosporean</name>
    <dbReference type="NCBI Taxonomy" id="669202"/>
    <lineage>
        <taxon>Eukaryota</taxon>
        <taxon>Metazoa</taxon>
        <taxon>Cnidaria</taxon>
        <taxon>Myxozoa</taxon>
        <taxon>Myxosporea</taxon>
        <taxon>Bivalvulida</taxon>
        <taxon>Platysporina</taxon>
        <taxon>Myxobolidae</taxon>
        <taxon>Thelohanellus</taxon>
    </lineage>
</organism>
<dbReference type="PANTHER" id="PTHR46564:SF1">
    <property type="entry name" value="TRANSPOSASE"/>
    <property type="match status" value="1"/>
</dbReference>
<dbReference type="InterPro" id="IPR038717">
    <property type="entry name" value="Tc1-like_DDE_dom"/>
</dbReference>
<dbReference type="InterPro" id="IPR012337">
    <property type="entry name" value="RNaseH-like_sf"/>
</dbReference>
<evidence type="ECO:0000313" key="3">
    <source>
        <dbReference type="Proteomes" id="UP000031668"/>
    </source>
</evidence>
<dbReference type="PANTHER" id="PTHR46564">
    <property type="entry name" value="TRANSPOSASE"/>
    <property type="match status" value="1"/>
</dbReference>
<proteinExistence type="predicted"/>
<reference evidence="2 3" key="1">
    <citation type="journal article" date="2014" name="Genome Biol. Evol.">
        <title>The genome of the myxosporean Thelohanellus kitauei shows adaptations to nutrient acquisition within its fish host.</title>
        <authorList>
            <person name="Yang Y."/>
            <person name="Xiong J."/>
            <person name="Zhou Z."/>
            <person name="Huo F."/>
            <person name="Miao W."/>
            <person name="Ran C."/>
            <person name="Liu Y."/>
            <person name="Zhang J."/>
            <person name="Feng J."/>
            <person name="Wang M."/>
            <person name="Wang M."/>
            <person name="Wang L."/>
            <person name="Yao B."/>
        </authorList>
    </citation>
    <scope>NUCLEOTIDE SEQUENCE [LARGE SCALE GENOMIC DNA]</scope>
    <source>
        <strain evidence="2">Wuqing</strain>
    </source>
</reference>
<comment type="caution">
    <text evidence="2">The sequence shown here is derived from an EMBL/GenBank/DDBJ whole genome shotgun (WGS) entry which is preliminary data.</text>
</comment>
<protein>
    <recommendedName>
        <fullName evidence="1">Tc1-like transposase DDE domain-containing protein</fullName>
    </recommendedName>
</protein>
<dbReference type="Proteomes" id="UP000031668">
    <property type="component" value="Unassembled WGS sequence"/>
</dbReference>
<accession>A0A0C2JG89</accession>
<dbReference type="AlphaFoldDB" id="A0A0C2JG89"/>
<dbReference type="SUPFAM" id="SSF53098">
    <property type="entry name" value="Ribonuclease H-like"/>
    <property type="match status" value="1"/>
</dbReference>
<dbReference type="Pfam" id="PF13358">
    <property type="entry name" value="DDE_3"/>
    <property type="match status" value="1"/>
</dbReference>